<dbReference type="InterPro" id="IPR005904">
    <property type="entry name" value="Hxn_phspho_trans"/>
</dbReference>
<dbReference type="GO" id="GO:0004422">
    <property type="term" value="F:hypoxanthine phosphoribosyltransferase activity"/>
    <property type="evidence" value="ECO:0007669"/>
    <property type="project" value="InterPro"/>
</dbReference>
<dbReference type="GO" id="GO:0005829">
    <property type="term" value="C:cytosol"/>
    <property type="evidence" value="ECO:0007669"/>
    <property type="project" value="TreeGrafter"/>
</dbReference>
<evidence type="ECO:0000256" key="7">
    <source>
        <dbReference type="ARBA" id="ARBA00022676"/>
    </source>
</evidence>
<protein>
    <recommendedName>
        <fullName evidence="5 13">Hypoxanthine phosphoribosyltransferase</fullName>
        <ecNumber evidence="5 13">2.4.2.8</ecNumber>
    </recommendedName>
</protein>
<keyword evidence="12 13" id="KW-0460">Magnesium</keyword>
<keyword evidence="10 13" id="KW-0660">Purine salvage</keyword>
<evidence type="ECO:0000256" key="5">
    <source>
        <dbReference type="ARBA" id="ARBA00011895"/>
    </source>
</evidence>
<evidence type="ECO:0000256" key="9">
    <source>
        <dbReference type="ARBA" id="ARBA00022723"/>
    </source>
</evidence>
<dbReference type="GO" id="GO:0032263">
    <property type="term" value="P:GMP salvage"/>
    <property type="evidence" value="ECO:0007669"/>
    <property type="project" value="TreeGrafter"/>
</dbReference>
<comment type="pathway">
    <text evidence="3 13">Purine metabolism; IMP biosynthesis via salvage pathway; IMP from hypoxanthine: step 1/1.</text>
</comment>
<comment type="subcellular location">
    <subcellularLocation>
        <location evidence="2 13">Cytoplasm</location>
    </subcellularLocation>
</comment>
<accession>A0AAD2CHJ4</accession>
<reference evidence="15" key="1">
    <citation type="submission" date="2023-08" db="EMBL/GenBank/DDBJ databases">
        <authorList>
            <person name="Audoor S."/>
            <person name="Bilcke G."/>
        </authorList>
    </citation>
    <scope>NUCLEOTIDE SEQUENCE</scope>
</reference>
<evidence type="ECO:0000256" key="4">
    <source>
        <dbReference type="ARBA" id="ARBA00008391"/>
    </source>
</evidence>
<keyword evidence="8 13" id="KW-0808">Transferase</keyword>
<gene>
    <name evidence="15" type="ORF">CYCCA115_LOCUS2241</name>
</gene>
<dbReference type="SUPFAM" id="SSF53271">
    <property type="entry name" value="PRTase-like"/>
    <property type="match status" value="1"/>
</dbReference>
<evidence type="ECO:0000256" key="11">
    <source>
        <dbReference type="ARBA" id="ARBA00022741"/>
    </source>
</evidence>
<dbReference type="GO" id="GO:0006178">
    <property type="term" value="P:guanine salvage"/>
    <property type="evidence" value="ECO:0007669"/>
    <property type="project" value="TreeGrafter"/>
</dbReference>
<dbReference type="InterPro" id="IPR000836">
    <property type="entry name" value="PRTase_dom"/>
</dbReference>
<organism evidence="15 16">
    <name type="scientific">Cylindrotheca closterium</name>
    <dbReference type="NCBI Taxonomy" id="2856"/>
    <lineage>
        <taxon>Eukaryota</taxon>
        <taxon>Sar</taxon>
        <taxon>Stramenopiles</taxon>
        <taxon>Ochrophyta</taxon>
        <taxon>Bacillariophyta</taxon>
        <taxon>Bacillariophyceae</taxon>
        <taxon>Bacillariophycidae</taxon>
        <taxon>Bacillariales</taxon>
        <taxon>Bacillariaceae</taxon>
        <taxon>Cylindrotheca</taxon>
    </lineage>
</organism>
<evidence type="ECO:0000256" key="2">
    <source>
        <dbReference type="ARBA" id="ARBA00004496"/>
    </source>
</evidence>
<evidence type="ECO:0000313" key="15">
    <source>
        <dbReference type="EMBL" id="CAJ1931109.1"/>
    </source>
</evidence>
<keyword evidence="11 13" id="KW-0547">Nucleotide-binding</keyword>
<keyword evidence="9 13" id="KW-0479">Metal-binding</keyword>
<evidence type="ECO:0000313" key="16">
    <source>
        <dbReference type="Proteomes" id="UP001295423"/>
    </source>
</evidence>
<comment type="similarity">
    <text evidence="4 13">Belongs to the purine/pyrimidine phosphoribosyltransferase family.</text>
</comment>
<evidence type="ECO:0000256" key="10">
    <source>
        <dbReference type="ARBA" id="ARBA00022726"/>
    </source>
</evidence>
<dbReference type="GO" id="GO:0032264">
    <property type="term" value="P:IMP salvage"/>
    <property type="evidence" value="ECO:0007669"/>
    <property type="project" value="TreeGrafter"/>
</dbReference>
<proteinExistence type="inferred from homology"/>
<feature type="domain" description="Phosphoribosyltransferase" evidence="14">
    <location>
        <begin position="36"/>
        <end position="186"/>
    </location>
</feature>
<dbReference type="Gene3D" id="3.40.50.2020">
    <property type="match status" value="1"/>
</dbReference>
<comment type="catalytic activity">
    <reaction evidence="13">
        <text>IMP + diphosphate = hypoxanthine + 5-phospho-alpha-D-ribose 1-diphosphate</text>
        <dbReference type="Rhea" id="RHEA:17973"/>
        <dbReference type="ChEBI" id="CHEBI:17368"/>
        <dbReference type="ChEBI" id="CHEBI:33019"/>
        <dbReference type="ChEBI" id="CHEBI:58017"/>
        <dbReference type="ChEBI" id="CHEBI:58053"/>
        <dbReference type="EC" id="2.4.2.8"/>
    </reaction>
</comment>
<dbReference type="EMBL" id="CAKOGP040000125">
    <property type="protein sequence ID" value="CAJ1931109.1"/>
    <property type="molecule type" value="Genomic_DNA"/>
</dbReference>
<dbReference type="Proteomes" id="UP001295423">
    <property type="component" value="Unassembled WGS sequence"/>
</dbReference>
<keyword evidence="7 13" id="KW-0328">Glycosyltransferase</keyword>
<dbReference type="Pfam" id="PF00156">
    <property type="entry name" value="Pribosyltran"/>
    <property type="match status" value="1"/>
</dbReference>
<keyword evidence="16" id="KW-1185">Reference proteome</keyword>
<evidence type="ECO:0000256" key="3">
    <source>
        <dbReference type="ARBA" id="ARBA00004669"/>
    </source>
</evidence>
<dbReference type="GO" id="GO:0000287">
    <property type="term" value="F:magnesium ion binding"/>
    <property type="evidence" value="ECO:0007669"/>
    <property type="project" value="TreeGrafter"/>
</dbReference>
<keyword evidence="6 13" id="KW-0963">Cytoplasm</keyword>
<comment type="caution">
    <text evidence="15">The sequence shown here is derived from an EMBL/GenBank/DDBJ whole genome shotgun (WGS) entry which is preliminary data.</text>
</comment>
<dbReference type="GO" id="GO:0006166">
    <property type="term" value="P:purine ribonucleoside salvage"/>
    <property type="evidence" value="ECO:0007669"/>
    <property type="project" value="UniProtKB-KW"/>
</dbReference>
<evidence type="ECO:0000256" key="12">
    <source>
        <dbReference type="ARBA" id="ARBA00022842"/>
    </source>
</evidence>
<dbReference type="InterPro" id="IPR029057">
    <property type="entry name" value="PRTase-like"/>
</dbReference>
<dbReference type="InterPro" id="IPR050408">
    <property type="entry name" value="HGPRT"/>
</dbReference>
<evidence type="ECO:0000259" key="14">
    <source>
        <dbReference type="Pfam" id="PF00156"/>
    </source>
</evidence>
<dbReference type="AlphaFoldDB" id="A0AAD2CHJ4"/>
<dbReference type="CDD" id="cd06223">
    <property type="entry name" value="PRTases_typeI"/>
    <property type="match status" value="1"/>
</dbReference>
<comment type="cofactor">
    <cofactor evidence="1 13">
        <name>Mg(2+)</name>
        <dbReference type="ChEBI" id="CHEBI:18420"/>
    </cofactor>
</comment>
<dbReference type="NCBIfam" id="TIGR01203">
    <property type="entry name" value="HGPRTase"/>
    <property type="match status" value="1"/>
</dbReference>
<name>A0AAD2CHJ4_9STRA</name>
<dbReference type="PANTHER" id="PTHR43340">
    <property type="entry name" value="HYPOXANTHINE-GUANINE PHOSPHORIBOSYLTRANSFERASE"/>
    <property type="match status" value="1"/>
</dbReference>
<dbReference type="GO" id="GO:0046100">
    <property type="term" value="P:hypoxanthine metabolic process"/>
    <property type="evidence" value="ECO:0007669"/>
    <property type="project" value="TreeGrafter"/>
</dbReference>
<dbReference type="GO" id="GO:0000166">
    <property type="term" value="F:nucleotide binding"/>
    <property type="evidence" value="ECO:0007669"/>
    <property type="project" value="UniProtKB-KW"/>
</dbReference>
<dbReference type="EC" id="2.4.2.8" evidence="5 13"/>
<evidence type="ECO:0000256" key="1">
    <source>
        <dbReference type="ARBA" id="ARBA00001946"/>
    </source>
</evidence>
<evidence type="ECO:0000256" key="6">
    <source>
        <dbReference type="ARBA" id="ARBA00022490"/>
    </source>
</evidence>
<evidence type="ECO:0000256" key="8">
    <source>
        <dbReference type="ARBA" id="ARBA00022679"/>
    </source>
</evidence>
<dbReference type="PANTHER" id="PTHR43340:SF1">
    <property type="entry name" value="HYPOXANTHINE PHOSPHORIBOSYLTRANSFERASE"/>
    <property type="match status" value="1"/>
</dbReference>
<evidence type="ECO:0000256" key="13">
    <source>
        <dbReference type="RuleBase" id="RU364099"/>
    </source>
</evidence>
<sequence>MDPIVIPDEPRGLDSSDRKFPPEYDGHFDRLLITREEIKDRANALADLIHKDYKGKRPVLLCVLKGANNFYMHLSEALQDLCQGFYTEFLRVSSYDGLNSTGMLEIGGGLKYKDIEGKDVILVEDIVDTGHTLFNLLPVLKSEAKPLSVECCTLLSKRLDKPAHYSAKYVGFTIPNHFVIGFGLDYNELYRDLQDIWVISQKGIDFDQSTMH</sequence>